<keyword evidence="3 7" id="KW-0819">tRNA processing</keyword>
<dbReference type="EC" id="6.3.4.19" evidence="7"/>
<dbReference type="Proteomes" id="UP001597304">
    <property type="component" value="Unassembled WGS sequence"/>
</dbReference>
<keyword evidence="4 7" id="KW-0547">Nucleotide-binding</keyword>
<keyword evidence="11" id="KW-1185">Reference proteome</keyword>
<evidence type="ECO:0000313" key="11">
    <source>
        <dbReference type="Proteomes" id="UP001597304"/>
    </source>
</evidence>
<keyword evidence="5 7" id="KW-0067">ATP-binding</keyword>
<comment type="catalytic activity">
    <reaction evidence="6 7">
        <text>cytidine(34) in tRNA(Ile2) + L-lysine + ATP = lysidine(34) in tRNA(Ile2) + AMP + diphosphate + H(+)</text>
        <dbReference type="Rhea" id="RHEA:43744"/>
        <dbReference type="Rhea" id="RHEA-COMP:10625"/>
        <dbReference type="Rhea" id="RHEA-COMP:10670"/>
        <dbReference type="ChEBI" id="CHEBI:15378"/>
        <dbReference type="ChEBI" id="CHEBI:30616"/>
        <dbReference type="ChEBI" id="CHEBI:32551"/>
        <dbReference type="ChEBI" id="CHEBI:33019"/>
        <dbReference type="ChEBI" id="CHEBI:82748"/>
        <dbReference type="ChEBI" id="CHEBI:83665"/>
        <dbReference type="ChEBI" id="CHEBI:456215"/>
        <dbReference type="EC" id="6.3.4.19"/>
    </reaction>
</comment>
<gene>
    <name evidence="7 10" type="primary">tilS</name>
    <name evidence="10" type="ORF">ACFSF0_04880</name>
</gene>
<evidence type="ECO:0000256" key="4">
    <source>
        <dbReference type="ARBA" id="ARBA00022741"/>
    </source>
</evidence>
<name>A0ABW4KPX3_9BURK</name>
<dbReference type="InterPro" id="IPR012094">
    <property type="entry name" value="tRNA_Ile_lys_synt"/>
</dbReference>
<keyword evidence="1 7" id="KW-0963">Cytoplasm</keyword>
<evidence type="ECO:0000256" key="6">
    <source>
        <dbReference type="ARBA" id="ARBA00048539"/>
    </source>
</evidence>
<evidence type="ECO:0000256" key="5">
    <source>
        <dbReference type="ARBA" id="ARBA00022840"/>
    </source>
</evidence>
<dbReference type="InterPro" id="IPR012795">
    <property type="entry name" value="tRNA_Ile_lys_synt_N"/>
</dbReference>
<evidence type="ECO:0000256" key="2">
    <source>
        <dbReference type="ARBA" id="ARBA00022598"/>
    </source>
</evidence>
<dbReference type="GO" id="GO:0032267">
    <property type="term" value="F:tRNA(Ile)-lysidine synthase activity"/>
    <property type="evidence" value="ECO:0007669"/>
    <property type="project" value="UniProtKB-EC"/>
</dbReference>
<evidence type="ECO:0000256" key="7">
    <source>
        <dbReference type="HAMAP-Rule" id="MF_01161"/>
    </source>
</evidence>
<dbReference type="CDD" id="cd01992">
    <property type="entry name" value="TilS_N"/>
    <property type="match status" value="1"/>
</dbReference>
<proteinExistence type="inferred from homology"/>
<dbReference type="Pfam" id="PF01171">
    <property type="entry name" value="ATP_bind_3"/>
    <property type="match status" value="1"/>
</dbReference>
<dbReference type="InterPro" id="IPR015262">
    <property type="entry name" value="tRNA_Ile_lys_synt_subst-bd"/>
</dbReference>
<evidence type="ECO:0000259" key="8">
    <source>
        <dbReference type="Pfam" id="PF01171"/>
    </source>
</evidence>
<dbReference type="NCBIfam" id="TIGR02432">
    <property type="entry name" value="lysidine_TilS_N"/>
    <property type="match status" value="1"/>
</dbReference>
<dbReference type="EMBL" id="JBHUEJ010000012">
    <property type="protein sequence ID" value="MFD1709927.1"/>
    <property type="molecule type" value="Genomic_DNA"/>
</dbReference>
<reference evidence="11" key="1">
    <citation type="journal article" date="2019" name="Int. J. Syst. Evol. Microbiol.">
        <title>The Global Catalogue of Microorganisms (GCM) 10K type strain sequencing project: providing services to taxonomists for standard genome sequencing and annotation.</title>
        <authorList>
            <consortium name="The Broad Institute Genomics Platform"/>
            <consortium name="The Broad Institute Genome Sequencing Center for Infectious Disease"/>
            <person name="Wu L."/>
            <person name="Ma J."/>
        </authorList>
    </citation>
    <scope>NUCLEOTIDE SEQUENCE [LARGE SCALE GENOMIC DNA]</scope>
    <source>
        <strain evidence="11">LMG 29247</strain>
    </source>
</reference>
<comment type="caution">
    <text evidence="10">The sequence shown here is derived from an EMBL/GenBank/DDBJ whole genome shotgun (WGS) entry which is preliminary data.</text>
</comment>
<feature type="binding site" evidence="7">
    <location>
        <begin position="18"/>
        <end position="23"/>
    </location>
    <ligand>
        <name>ATP</name>
        <dbReference type="ChEBI" id="CHEBI:30616"/>
    </ligand>
</feature>
<dbReference type="PANTHER" id="PTHR43033">
    <property type="entry name" value="TRNA(ILE)-LYSIDINE SYNTHASE-RELATED"/>
    <property type="match status" value="1"/>
</dbReference>
<dbReference type="HAMAP" id="MF_01161">
    <property type="entry name" value="tRNA_Ile_lys_synt"/>
    <property type="match status" value="1"/>
</dbReference>
<dbReference type="Gene3D" id="1.20.59.20">
    <property type="match status" value="1"/>
</dbReference>
<comment type="similarity">
    <text evidence="7">Belongs to the tRNA(Ile)-lysidine synthase family.</text>
</comment>
<dbReference type="InterPro" id="IPR014729">
    <property type="entry name" value="Rossmann-like_a/b/a_fold"/>
</dbReference>
<dbReference type="PANTHER" id="PTHR43033:SF1">
    <property type="entry name" value="TRNA(ILE)-LYSIDINE SYNTHASE-RELATED"/>
    <property type="match status" value="1"/>
</dbReference>
<comment type="function">
    <text evidence="7">Ligates lysine onto the cytidine present at position 34 of the AUA codon-specific tRNA(Ile) that contains the anticodon CAU, in an ATP-dependent manner. Cytidine is converted to lysidine, thus changing the amino acid specificity of the tRNA from methionine to isoleucine.</text>
</comment>
<feature type="domain" description="tRNA(Ile)-lysidine/2-thiocytidine synthase N-terminal" evidence="8">
    <location>
        <begin position="14"/>
        <end position="194"/>
    </location>
</feature>
<comment type="domain">
    <text evidence="7">The N-terminal region contains the highly conserved SGGXDS motif, predicted to be a P-loop motif involved in ATP binding.</text>
</comment>
<evidence type="ECO:0000256" key="3">
    <source>
        <dbReference type="ARBA" id="ARBA00022694"/>
    </source>
</evidence>
<dbReference type="SUPFAM" id="SSF52402">
    <property type="entry name" value="Adenine nucleotide alpha hydrolases-like"/>
    <property type="match status" value="1"/>
</dbReference>
<keyword evidence="2 7" id="KW-0436">Ligase</keyword>
<dbReference type="InterPro" id="IPR011063">
    <property type="entry name" value="TilS/TtcA_N"/>
</dbReference>
<organism evidence="10 11">
    <name type="scientific">Ottowia flava</name>
    <dbReference type="NCBI Taxonomy" id="2675430"/>
    <lineage>
        <taxon>Bacteria</taxon>
        <taxon>Pseudomonadati</taxon>
        <taxon>Pseudomonadota</taxon>
        <taxon>Betaproteobacteria</taxon>
        <taxon>Burkholderiales</taxon>
        <taxon>Comamonadaceae</taxon>
        <taxon>Ottowia</taxon>
    </lineage>
</organism>
<evidence type="ECO:0000256" key="1">
    <source>
        <dbReference type="ARBA" id="ARBA00022490"/>
    </source>
</evidence>
<protein>
    <recommendedName>
        <fullName evidence="7">tRNA(Ile)-lysidine synthase</fullName>
        <ecNumber evidence="7">6.3.4.19</ecNumber>
    </recommendedName>
    <alternativeName>
        <fullName evidence="7">tRNA(Ile)-2-lysyl-cytidine synthase</fullName>
    </alternativeName>
    <alternativeName>
        <fullName evidence="7">tRNA(Ile)-lysidine synthetase</fullName>
    </alternativeName>
</protein>
<dbReference type="Gene3D" id="3.40.50.620">
    <property type="entry name" value="HUPs"/>
    <property type="match status" value="1"/>
</dbReference>
<feature type="domain" description="tRNA(Ile)-lysidine synthase substrate-binding" evidence="9">
    <location>
        <begin position="241"/>
        <end position="306"/>
    </location>
</feature>
<dbReference type="Pfam" id="PF09179">
    <property type="entry name" value="TilS"/>
    <property type="match status" value="1"/>
</dbReference>
<evidence type="ECO:0000259" key="9">
    <source>
        <dbReference type="Pfam" id="PF09179"/>
    </source>
</evidence>
<evidence type="ECO:0000313" key="10">
    <source>
        <dbReference type="EMBL" id="MFD1709927.1"/>
    </source>
</evidence>
<accession>A0ABW4KPX3</accession>
<sequence length="317" mass="33448">MDAFAASAPGLPLAVGFSGGADSTALLLACAARWPGRVRAWHVHHGLQAAADGFETQARAVCDRLGVPLQVAHVDARAQPGESPEAAARHHRYKAFEALALQQSAQAAIKTIVLGQHADDQVETVLIALSRGSGLPGLAGMPARWQRGGLTFCRPLLAVPGSALRAWLRLHGADWVEDPSNADTAYTRNRVRHRLLPALAAVFPEFRTTFARSAQHAAQAQALLDEVAAADLAACGVPPRIAALQALSPARQGNALRHWLTHAHHSVPSAAQLAALQVQIAACRTRGHRIELKVGSGQVRRQGECLAWQAGRSGAAG</sequence>
<dbReference type="SUPFAM" id="SSF82829">
    <property type="entry name" value="MesJ substrate recognition domain-like"/>
    <property type="match status" value="1"/>
</dbReference>
<dbReference type="RefSeq" id="WP_147914561.1">
    <property type="nucleotide sequence ID" value="NZ_JBHUEJ010000012.1"/>
</dbReference>
<comment type="subcellular location">
    <subcellularLocation>
        <location evidence="7">Cytoplasm</location>
    </subcellularLocation>
</comment>